<evidence type="ECO:0008006" key="3">
    <source>
        <dbReference type="Google" id="ProtNLM"/>
    </source>
</evidence>
<dbReference type="AlphaFoldDB" id="A0A0R2P4S4"/>
<dbReference type="InterPro" id="IPR011990">
    <property type="entry name" value="TPR-like_helical_dom_sf"/>
</dbReference>
<sequence>MSMPPAGFGRAFDLSSLTKPKVEVDATASDEATVENFMADYVSRSKEKPVVLLAYSPRSAATVELRQLMASIAKEDNESWIFGAINADTQVQLVQALKITAVPFAIAFINEQPVALFDRIYPREQIVMVITKLFELAKEQGLNVQVPEVKEIPMEPEEAAALSALEKGDYSGAAMAYRNWLMRKPDEPVAKIGLAQCELMIRISALNPALTVKDADSDPTSIEKAVMAADVEIAQGLQKNAFARLISFVKNSSGDEKKQAKEHLLLLFQLVDPADPDLIRSRNELASALF</sequence>
<dbReference type="InterPro" id="IPR036249">
    <property type="entry name" value="Thioredoxin-like_sf"/>
</dbReference>
<dbReference type="Proteomes" id="UP000053349">
    <property type="component" value="Unassembled WGS sequence"/>
</dbReference>
<dbReference type="Pfam" id="PF14561">
    <property type="entry name" value="TPR_20"/>
    <property type="match status" value="1"/>
</dbReference>
<dbReference type="EMBL" id="LIAW01000022">
    <property type="protein sequence ID" value="KRO33049.1"/>
    <property type="molecule type" value="Genomic_DNA"/>
</dbReference>
<evidence type="ECO:0000313" key="1">
    <source>
        <dbReference type="EMBL" id="KRO33049.1"/>
    </source>
</evidence>
<dbReference type="Gene3D" id="3.40.30.10">
    <property type="entry name" value="Glutaredoxin"/>
    <property type="match status" value="1"/>
</dbReference>
<organism evidence="1 2">
    <name type="scientific">Actinobacteria bacterium BACL2 MAG-121001-bin67</name>
    <dbReference type="NCBI Taxonomy" id="1655572"/>
    <lineage>
        <taxon>Bacteria</taxon>
        <taxon>Bacillati</taxon>
        <taxon>Actinomycetota</taxon>
        <taxon>Actinomycetes</taxon>
        <taxon>Actinomycetes incertae sedis</taxon>
        <taxon>ac1 cluster</taxon>
    </lineage>
</organism>
<comment type="caution">
    <text evidence="1">The sequence shown here is derived from an EMBL/GenBank/DDBJ whole genome shotgun (WGS) entry which is preliminary data.</text>
</comment>
<reference evidence="1 2" key="1">
    <citation type="submission" date="2015-10" db="EMBL/GenBank/DDBJ databases">
        <title>Metagenome-Assembled Genomes uncover a global brackish microbiome.</title>
        <authorList>
            <person name="Hugerth L.W."/>
            <person name="Larsson J."/>
            <person name="Alneberg J."/>
            <person name="Lindh M.V."/>
            <person name="Legrand C."/>
            <person name="Pinhassi J."/>
            <person name="Andersson A.F."/>
        </authorList>
    </citation>
    <scope>NUCLEOTIDE SEQUENCE [LARGE SCALE GENOMIC DNA]</scope>
    <source>
        <strain evidence="1">BACL2 MAG-121001-bin67</strain>
    </source>
</reference>
<name>A0A0R2P4S4_9ACTN</name>
<evidence type="ECO:0000313" key="2">
    <source>
        <dbReference type="Proteomes" id="UP000053349"/>
    </source>
</evidence>
<gene>
    <name evidence="1" type="ORF">ABR64_00610</name>
</gene>
<accession>A0A0R2P4S4</accession>
<protein>
    <recommendedName>
        <fullName evidence="3">Thioredoxin</fullName>
    </recommendedName>
</protein>
<dbReference type="SUPFAM" id="SSF52833">
    <property type="entry name" value="Thioredoxin-like"/>
    <property type="match status" value="1"/>
</dbReference>
<dbReference type="Gene3D" id="1.25.40.10">
    <property type="entry name" value="Tetratricopeptide repeat domain"/>
    <property type="match status" value="1"/>
</dbReference>
<proteinExistence type="predicted"/>